<dbReference type="InterPro" id="IPR006029">
    <property type="entry name" value="Neurotrans-gated_channel_TM"/>
</dbReference>
<dbReference type="AlphaFoldDB" id="A0A0N4Z153"/>
<evidence type="ECO:0000256" key="6">
    <source>
        <dbReference type="ARBA" id="ARBA00022729"/>
    </source>
</evidence>
<keyword evidence="10 11" id="KW-0407">Ion channel</keyword>
<dbReference type="SUPFAM" id="SSF63712">
    <property type="entry name" value="Nicotinic receptor ligand binding domain-like"/>
    <property type="match status" value="1"/>
</dbReference>
<dbReference type="WBParaSite" id="PTRK_0000043000.1">
    <property type="protein sequence ID" value="PTRK_0000043000.1"/>
    <property type="gene ID" value="PTRK_0000043000"/>
</dbReference>
<keyword evidence="5 11" id="KW-0812">Transmembrane</keyword>
<evidence type="ECO:0000256" key="8">
    <source>
        <dbReference type="ARBA" id="ARBA00023065"/>
    </source>
</evidence>
<evidence type="ECO:0000256" key="10">
    <source>
        <dbReference type="ARBA" id="ARBA00023303"/>
    </source>
</evidence>
<keyword evidence="14" id="KW-1185">Reference proteome</keyword>
<accession>A0A0N4Z153</accession>
<dbReference type="GO" id="GO:0004888">
    <property type="term" value="F:transmembrane signaling receptor activity"/>
    <property type="evidence" value="ECO:0007669"/>
    <property type="project" value="InterPro"/>
</dbReference>
<dbReference type="Pfam" id="PF02931">
    <property type="entry name" value="Neur_chan_LBD"/>
    <property type="match status" value="1"/>
</dbReference>
<comment type="similarity">
    <text evidence="11">Belongs to the ligand-gated ion channel (TC 1.A.9) family.</text>
</comment>
<organism evidence="14 15">
    <name type="scientific">Parastrongyloides trichosuri</name>
    <name type="common">Possum-specific nematode worm</name>
    <dbReference type="NCBI Taxonomy" id="131310"/>
    <lineage>
        <taxon>Eukaryota</taxon>
        <taxon>Metazoa</taxon>
        <taxon>Ecdysozoa</taxon>
        <taxon>Nematoda</taxon>
        <taxon>Chromadorea</taxon>
        <taxon>Rhabditida</taxon>
        <taxon>Tylenchina</taxon>
        <taxon>Panagrolaimomorpha</taxon>
        <taxon>Strongyloidoidea</taxon>
        <taxon>Strongyloididae</taxon>
        <taxon>Parastrongyloides</taxon>
    </lineage>
</organism>
<feature type="transmembrane region" description="Helical" evidence="11">
    <location>
        <begin position="275"/>
        <end position="299"/>
    </location>
</feature>
<feature type="transmembrane region" description="Helical" evidence="11">
    <location>
        <begin position="340"/>
        <end position="362"/>
    </location>
</feature>
<feature type="domain" description="Neurotransmitter-gated ion-channel ligand-binding" evidence="12">
    <location>
        <begin position="69"/>
        <end position="272"/>
    </location>
</feature>
<dbReference type="Proteomes" id="UP000038045">
    <property type="component" value="Unplaced"/>
</dbReference>
<keyword evidence="3 11" id="KW-0813">Transport</keyword>
<keyword evidence="6" id="KW-0732">Signal</keyword>
<sequence length="490" mass="56542">MFLLNVTSNYQVPNLSIFTLIWGIAEAISLSKRIDNTNFDIYSDSNNESINNIWNEHCDYVSLDVLSQTILDEIFTSDYNKNTVPMKKEVNQVTIEFVIQSIAQVSEITSSFTVDVLFSQIFYDPRLRYDHMTECLQNLTLGYKMIDKLWLPNVCFVNSIKTEIHNSPTPNIFLLLYPNGTIWINYRLQIQGPCAMDLSLFPFDSQNCELIIESYAYNSGKVSLNWRSWSPVFSIGKSKLADYSLHTIQWNKHSFEYAAGSWDQLSVTLTFCRSYGFYILQMYLPTYASVMISFINFWIDIKGLPARISLGVSSLMALTFQYGNISKSLPKVGYVKSIDIYMVVTTGFIFMSMIEIGVVCFVDKKIGNKRKQIENEKKKKRLEFFKNSNNIGRRKKGAVIKSLEKNDSIVFSGNYDDKENSFVITNSENNVETKLENDIKRNSISKHYDNEYSSMDPFHALAAFSMTYESQDNDVDQFYWTGEKIDDICR</sequence>
<dbReference type="PRINTS" id="PR00253">
    <property type="entry name" value="GABAARECEPTR"/>
</dbReference>
<dbReference type="SUPFAM" id="SSF90112">
    <property type="entry name" value="Neurotransmitter-gated ion-channel transmembrane pore"/>
    <property type="match status" value="1"/>
</dbReference>
<dbReference type="CDD" id="cd18990">
    <property type="entry name" value="LGIC_ECD_GABAAR"/>
    <property type="match status" value="1"/>
</dbReference>
<evidence type="ECO:0000259" key="13">
    <source>
        <dbReference type="Pfam" id="PF02932"/>
    </source>
</evidence>
<evidence type="ECO:0000313" key="14">
    <source>
        <dbReference type="Proteomes" id="UP000038045"/>
    </source>
</evidence>
<evidence type="ECO:0000256" key="11">
    <source>
        <dbReference type="RuleBase" id="RU000687"/>
    </source>
</evidence>
<feature type="transmembrane region" description="Helical" evidence="11">
    <location>
        <begin position="306"/>
        <end position="325"/>
    </location>
</feature>
<evidence type="ECO:0000256" key="5">
    <source>
        <dbReference type="ARBA" id="ARBA00022692"/>
    </source>
</evidence>
<dbReference type="InterPro" id="IPR018000">
    <property type="entry name" value="Neurotransmitter_ion_chnl_CS"/>
</dbReference>
<evidence type="ECO:0000313" key="15">
    <source>
        <dbReference type="WBParaSite" id="PTRK_0000043000.1"/>
    </source>
</evidence>
<keyword evidence="4" id="KW-1003">Cell membrane</keyword>
<dbReference type="Gene3D" id="1.20.58.390">
    <property type="entry name" value="Neurotransmitter-gated ion-channel transmembrane domain"/>
    <property type="match status" value="1"/>
</dbReference>
<reference evidence="15" key="1">
    <citation type="submission" date="2017-02" db="UniProtKB">
        <authorList>
            <consortium name="WormBaseParasite"/>
        </authorList>
    </citation>
    <scope>IDENTIFICATION</scope>
</reference>
<dbReference type="PROSITE" id="PS00236">
    <property type="entry name" value="NEUROTR_ION_CHANNEL"/>
    <property type="match status" value="1"/>
</dbReference>
<dbReference type="STRING" id="131310.A0A0N4Z153"/>
<evidence type="ECO:0000256" key="4">
    <source>
        <dbReference type="ARBA" id="ARBA00022475"/>
    </source>
</evidence>
<evidence type="ECO:0000256" key="2">
    <source>
        <dbReference type="ARBA" id="ARBA00004236"/>
    </source>
</evidence>
<dbReference type="InterPro" id="IPR006202">
    <property type="entry name" value="Neur_chan_lig-bd"/>
</dbReference>
<dbReference type="InterPro" id="IPR038050">
    <property type="entry name" value="Neuro_actylchol_rec"/>
</dbReference>
<comment type="subcellular location">
    <subcellularLocation>
        <location evidence="2">Cell membrane</location>
    </subcellularLocation>
    <subcellularLocation>
        <location evidence="1">Membrane</location>
        <topology evidence="1">Multi-pass membrane protein</topology>
    </subcellularLocation>
</comment>
<proteinExistence type="inferred from homology"/>
<dbReference type="InterPro" id="IPR006201">
    <property type="entry name" value="Neur_channel"/>
</dbReference>
<dbReference type="Pfam" id="PF02932">
    <property type="entry name" value="Neur_chan_memb"/>
    <property type="match status" value="1"/>
</dbReference>
<evidence type="ECO:0000256" key="3">
    <source>
        <dbReference type="ARBA" id="ARBA00022448"/>
    </source>
</evidence>
<feature type="domain" description="Neurotransmitter-gated ion-channel transmembrane" evidence="13">
    <location>
        <begin position="282"/>
        <end position="490"/>
    </location>
</feature>
<dbReference type="PANTHER" id="PTHR18945">
    <property type="entry name" value="NEUROTRANSMITTER GATED ION CHANNEL"/>
    <property type="match status" value="1"/>
</dbReference>
<dbReference type="FunFam" id="2.70.170.10:FF:000034">
    <property type="entry name" value="Ligand-Gated ion Channel"/>
    <property type="match status" value="1"/>
</dbReference>
<dbReference type="GO" id="GO:0005230">
    <property type="term" value="F:extracellular ligand-gated monoatomic ion channel activity"/>
    <property type="evidence" value="ECO:0007669"/>
    <property type="project" value="InterPro"/>
</dbReference>
<dbReference type="InterPro" id="IPR006028">
    <property type="entry name" value="GABAA/Glycine_rcpt"/>
</dbReference>
<comment type="caution">
    <text evidence="11">Lacks conserved residue(s) required for the propagation of feature annotation.</text>
</comment>
<evidence type="ECO:0000256" key="9">
    <source>
        <dbReference type="ARBA" id="ARBA00023136"/>
    </source>
</evidence>
<dbReference type="InterPro" id="IPR036734">
    <property type="entry name" value="Neur_chan_lig-bd_sf"/>
</dbReference>
<protein>
    <submittedName>
        <fullName evidence="15">Ligand-gated ion channel 50</fullName>
    </submittedName>
</protein>
<keyword evidence="9 11" id="KW-0472">Membrane</keyword>
<keyword evidence="8 11" id="KW-0406">Ion transport</keyword>
<dbReference type="PRINTS" id="PR00252">
    <property type="entry name" value="NRIONCHANNEL"/>
</dbReference>
<keyword evidence="7 11" id="KW-1133">Transmembrane helix</keyword>
<evidence type="ECO:0000256" key="7">
    <source>
        <dbReference type="ARBA" id="ARBA00022989"/>
    </source>
</evidence>
<dbReference type="Gene3D" id="2.70.170.10">
    <property type="entry name" value="Neurotransmitter-gated ion-channel ligand-binding domain"/>
    <property type="match status" value="1"/>
</dbReference>
<name>A0A0N4Z153_PARTI</name>
<evidence type="ECO:0000259" key="12">
    <source>
        <dbReference type="Pfam" id="PF02931"/>
    </source>
</evidence>
<dbReference type="CDD" id="cd19049">
    <property type="entry name" value="LGIC_TM_anion"/>
    <property type="match status" value="1"/>
</dbReference>
<dbReference type="InterPro" id="IPR036719">
    <property type="entry name" value="Neuro-gated_channel_TM_sf"/>
</dbReference>
<evidence type="ECO:0000256" key="1">
    <source>
        <dbReference type="ARBA" id="ARBA00004141"/>
    </source>
</evidence>
<dbReference type="GO" id="GO:0005886">
    <property type="term" value="C:plasma membrane"/>
    <property type="evidence" value="ECO:0007669"/>
    <property type="project" value="UniProtKB-SubCell"/>
</dbReference>